<dbReference type="EMBL" id="LAZR01003423">
    <property type="protein sequence ID" value="KKN18482.1"/>
    <property type="molecule type" value="Genomic_DNA"/>
</dbReference>
<sequence>MGDWADAAEDLAEAYDVAYDVGCERCGREFEFPTEGGQPDHGEFEGEPVCPDCYLESIEGVI</sequence>
<accession>A0A0F9P280</accession>
<reference evidence="1" key="1">
    <citation type="journal article" date="2015" name="Nature">
        <title>Complex archaea that bridge the gap between prokaryotes and eukaryotes.</title>
        <authorList>
            <person name="Spang A."/>
            <person name="Saw J.H."/>
            <person name="Jorgensen S.L."/>
            <person name="Zaremba-Niedzwiedzka K."/>
            <person name="Martijn J."/>
            <person name="Lind A.E."/>
            <person name="van Eijk R."/>
            <person name="Schleper C."/>
            <person name="Guy L."/>
            <person name="Ettema T.J."/>
        </authorList>
    </citation>
    <scope>NUCLEOTIDE SEQUENCE</scope>
</reference>
<comment type="caution">
    <text evidence="1">The sequence shown here is derived from an EMBL/GenBank/DDBJ whole genome shotgun (WGS) entry which is preliminary data.</text>
</comment>
<dbReference type="AlphaFoldDB" id="A0A0F9P280"/>
<protein>
    <submittedName>
        <fullName evidence="1">Uncharacterized protein</fullName>
    </submittedName>
</protein>
<name>A0A0F9P280_9ZZZZ</name>
<gene>
    <name evidence="1" type="ORF">LCGC14_0955400</name>
</gene>
<proteinExistence type="predicted"/>
<organism evidence="1">
    <name type="scientific">marine sediment metagenome</name>
    <dbReference type="NCBI Taxonomy" id="412755"/>
    <lineage>
        <taxon>unclassified sequences</taxon>
        <taxon>metagenomes</taxon>
        <taxon>ecological metagenomes</taxon>
    </lineage>
</organism>
<evidence type="ECO:0000313" key="1">
    <source>
        <dbReference type="EMBL" id="KKN18482.1"/>
    </source>
</evidence>